<proteinExistence type="inferred from homology"/>
<comment type="subcellular location">
    <subcellularLocation>
        <location evidence="4">Cytoplasm</location>
    </subcellularLocation>
</comment>
<dbReference type="InterPro" id="IPR023194">
    <property type="entry name" value="eIF3-like_dom_sf"/>
</dbReference>
<dbReference type="GO" id="GO:0003743">
    <property type="term" value="F:translation initiation factor activity"/>
    <property type="evidence" value="ECO:0007669"/>
    <property type="project" value="UniProtKB-UniRule"/>
</dbReference>
<dbReference type="Gene3D" id="1.10.246.60">
    <property type="entry name" value="Eukaryotic translation initiation factor 3 like domains"/>
    <property type="match status" value="1"/>
</dbReference>
<evidence type="ECO:0000313" key="6">
    <source>
        <dbReference type="EMBL" id="KAK8787359.1"/>
    </source>
</evidence>
<feature type="compositionally biased region" description="Acidic residues" evidence="5">
    <location>
        <begin position="1"/>
        <end position="11"/>
    </location>
</feature>
<feature type="compositionally biased region" description="Basic residues" evidence="5">
    <location>
        <begin position="228"/>
        <end position="239"/>
    </location>
</feature>
<reference evidence="6 7" key="1">
    <citation type="journal article" date="2023" name="Arcadia Sci">
        <title>De novo assembly of a long-read Amblyomma americanum tick genome.</title>
        <authorList>
            <person name="Chou S."/>
            <person name="Poskanzer K.E."/>
            <person name="Rollins M."/>
            <person name="Thuy-Boun P.S."/>
        </authorList>
    </citation>
    <scope>NUCLEOTIDE SEQUENCE [LARGE SCALE GENOMIC DNA]</scope>
    <source>
        <strain evidence="6">F_SG_1</strain>
        <tissue evidence="6">Salivary glands</tissue>
    </source>
</reference>
<feature type="compositionally biased region" description="Basic and acidic residues" evidence="5">
    <location>
        <begin position="100"/>
        <end position="122"/>
    </location>
</feature>
<dbReference type="GO" id="GO:0033290">
    <property type="term" value="C:eukaryotic 48S preinitiation complex"/>
    <property type="evidence" value="ECO:0007669"/>
    <property type="project" value="UniProtKB-UniRule"/>
</dbReference>
<evidence type="ECO:0000256" key="4">
    <source>
        <dbReference type="HAMAP-Rule" id="MF_03009"/>
    </source>
</evidence>
<keyword evidence="1 4" id="KW-0963">Cytoplasm</keyword>
<feature type="region of interest" description="Disordered" evidence="5">
    <location>
        <begin position="1"/>
        <end position="28"/>
    </location>
</feature>
<dbReference type="PANTHER" id="PTHR21681">
    <property type="entry name" value="EUKARYOTIC TRANSLATION INITIATION FACTOR 3 SUBUNIT J"/>
    <property type="match status" value="1"/>
</dbReference>
<name>A0AAQ4FJE0_AMBAM</name>
<dbReference type="GO" id="GO:0005852">
    <property type="term" value="C:eukaryotic translation initiation factor 3 complex"/>
    <property type="evidence" value="ECO:0007669"/>
    <property type="project" value="UniProtKB-UniRule"/>
</dbReference>
<comment type="similarity">
    <text evidence="4">Belongs to the eIF-3 subunit J family.</text>
</comment>
<dbReference type="GO" id="GO:0001732">
    <property type="term" value="P:formation of cytoplasmic translation initiation complex"/>
    <property type="evidence" value="ECO:0007669"/>
    <property type="project" value="UniProtKB-UniRule"/>
</dbReference>
<evidence type="ECO:0000256" key="2">
    <source>
        <dbReference type="ARBA" id="ARBA00022540"/>
    </source>
</evidence>
<evidence type="ECO:0000256" key="3">
    <source>
        <dbReference type="ARBA" id="ARBA00022917"/>
    </source>
</evidence>
<comment type="subunit">
    <text evidence="4">Component of the eukaryotic translation initiation factor 3 (eIF-3) complex.</text>
</comment>
<dbReference type="Pfam" id="PF08597">
    <property type="entry name" value="eIF3_subunit"/>
    <property type="match status" value="1"/>
</dbReference>
<accession>A0AAQ4FJE0</accession>
<keyword evidence="3 4" id="KW-0648">Protein biosynthesis</keyword>
<protein>
    <recommendedName>
        <fullName evidence="4">Eukaryotic translation initiation factor 3 subunit J</fullName>
        <shortName evidence="4">eIF3j</shortName>
    </recommendedName>
</protein>
<dbReference type="HAMAP" id="MF_03009">
    <property type="entry name" value="eIF3j"/>
    <property type="match status" value="1"/>
</dbReference>
<keyword evidence="7" id="KW-1185">Reference proteome</keyword>
<sequence length="267" mass="30537">MADDWEKDDYEPPSFAKKPAVGDRWEGEDEEDVKARIRCISALLSILFTCCINKIACSMSHNLCEDNWDDEDEEKEPTPPAEAVPAVAPKKKKPLSQIIQEKEERRRREAEEKRAREEEERAALTPEEEQAEKLRRQRMQEEADLQLAKEAFGLTDSDGIENLQPVTRDDFDNLRKALAAKLTSCEKSPHYMNFLDDLLRDLSLNMEPEDVKRLSSSLNAVANEKVKQQKIKHKKKGGAKKGASLHVGKDDALDTLQDYGNEYDDFM</sequence>
<comment type="function">
    <text evidence="4">Component of the eukaryotic translation initiation factor 3 (eIF-3) complex, which is involved in protein synthesis of a specialized repertoire of mRNAs and, together with other initiation factors, stimulates binding of mRNA and methionyl-tRNAi to the 40S ribosome. The eIF-3 complex specifically targets and initiates translation of a subset of mRNAs involved in cell proliferation.</text>
</comment>
<dbReference type="EMBL" id="JARKHS020001894">
    <property type="protein sequence ID" value="KAK8787359.1"/>
    <property type="molecule type" value="Genomic_DNA"/>
</dbReference>
<dbReference type="GO" id="GO:0016282">
    <property type="term" value="C:eukaryotic 43S preinitiation complex"/>
    <property type="evidence" value="ECO:0007669"/>
    <property type="project" value="UniProtKB-UniRule"/>
</dbReference>
<evidence type="ECO:0000313" key="7">
    <source>
        <dbReference type="Proteomes" id="UP001321473"/>
    </source>
</evidence>
<feature type="region of interest" description="Disordered" evidence="5">
    <location>
        <begin position="67"/>
        <end position="130"/>
    </location>
</feature>
<dbReference type="PANTHER" id="PTHR21681:SF0">
    <property type="entry name" value="EUKARYOTIC TRANSLATION INITIATION FACTOR 3 SUBUNIT J"/>
    <property type="match status" value="1"/>
</dbReference>
<dbReference type="InterPro" id="IPR013906">
    <property type="entry name" value="eIF3j"/>
</dbReference>
<keyword evidence="2 4" id="KW-0396">Initiation factor</keyword>
<gene>
    <name evidence="6" type="ORF">V5799_022865</name>
</gene>
<evidence type="ECO:0000256" key="5">
    <source>
        <dbReference type="SAM" id="MobiDB-lite"/>
    </source>
</evidence>
<evidence type="ECO:0000256" key="1">
    <source>
        <dbReference type="ARBA" id="ARBA00022490"/>
    </source>
</evidence>
<dbReference type="AlphaFoldDB" id="A0AAQ4FJE0"/>
<feature type="region of interest" description="Disordered" evidence="5">
    <location>
        <begin position="224"/>
        <end position="244"/>
    </location>
</feature>
<dbReference type="Proteomes" id="UP001321473">
    <property type="component" value="Unassembled WGS sequence"/>
</dbReference>
<organism evidence="6 7">
    <name type="scientific">Amblyomma americanum</name>
    <name type="common">Lone star tick</name>
    <dbReference type="NCBI Taxonomy" id="6943"/>
    <lineage>
        <taxon>Eukaryota</taxon>
        <taxon>Metazoa</taxon>
        <taxon>Ecdysozoa</taxon>
        <taxon>Arthropoda</taxon>
        <taxon>Chelicerata</taxon>
        <taxon>Arachnida</taxon>
        <taxon>Acari</taxon>
        <taxon>Parasitiformes</taxon>
        <taxon>Ixodida</taxon>
        <taxon>Ixodoidea</taxon>
        <taxon>Ixodidae</taxon>
        <taxon>Amblyomminae</taxon>
        <taxon>Amblyomma</taxon>
    </lineage>
</organism>
<comment type="caution">
    <text evidence="6">The sequence shown here is derived from an EMBL/GenBank/DDBJ whole genome shotgun (WGS) entry which is preliminary data.</text>
</comment>